<name>A0A2L0UHW3_9MICC</name>
<sequence>MVAARLSLTAEHPPGVTSLTFVLSVPEVDPTSRYEVRVHADLDGDGRISRGDQISTVSTPILTGGHPRNVTIRLSCVQ</sequence>
<dbReference type="Proteomes" id="UP000239187">
    <property type="component" value="Chromosome"/>
</dbReference>
<evidence type="ECO:0000313" key="1">
    <source>
        <dbReference type="EMBL" id="AUZ88820.1"/>
    </source>
</evidence>
<proteinExistence type="predicted"/>
<protein>
    <submittedName>
        <fullName evidence="1">Uncharacterized protein</fullName>
    </submittedName>
</protein>
<dbReference type="AlphaFoldDB" id="A0A2L0UHW3"/>
<evidence type="ECO:0000313" key="2">
    <source>
        <dbReference type="Proteomes" id="UP000239187"/>
    </source>
</evidence>
<reference evidence="1 2" key="1">
    <citation type="submission" date="2017-11" db="EMBL/GenBank/DDBJ databases">
        <title>Draft genome of Arthrobacter agilis strain UMCV2, a plant growth-promoting rhizobacterium and biocontrol capacity of phytopathogenic fungi.</title>
        <authorList>
            <person name="Martinez-Camara R."/>
            <person name="Santoyo G."/>
            <person name="Moreno-Hagelsieb G."/>
            <person name="Valencia-Cantero E."/>
        </authorList>
    </citation>
    <scope>NUCLEOTIDE SEQUENCE [LARGE SCALE GENOMIC DNA]</scope>
    <source>
        <strain evidence="1 2">UMCV2</strain>
    </source>
</reference>
<dbReference type="EMBL" id="CP024915">
    <property type="protein sequence ID" value="AUZ88820.1"/>
    <property type="molecule type" value="Genomic_DNA"/>
</dbReference>
<gene>
    <name evidence="1" type="ORF">CVO76_15085</name>
</gene>
<organism evidence="1 2">
    <name type="scientific">Arthrobacter agilis</name>
    <dbReference type="NCBI Taxonomy" id="37921"/>
    <lineage>
        <taxon>Bacteria</taxon>
        <taxon>Bacillati</taxon>
        <taxon>Actinomycetota</taxon>
        <taxon>Actinomycetes</taxon>
        <taxon>Micrococcales</taxon>
        <taxon>Micrococcaceae</taxon>
        <taxon>Arthrobacter</taxon>
    </lineage>
</organism>
<accession>A0A2L0UHW3</accession>